<evidence type="ECO:0000256" key="5">
    <source>
        <dbReference type="ARBA" id="ARBA00022723"/>
    </source>
</evidence>
<dbReference type="NCBIfam" id="TIGR00539">
    <property type="entry name" value="hemN_rel"/>
    <property type="match status" value="1"/>
</dbReference>
<name>A0A1E7KSM6_9ACTN</name>
<evidence type="ECO:0000256" key="9">
    <source>
        <dbReference type="RuleBase" id="RU364116"/>
    </source>
</evidence>
<dbReference type="GO" id="GO:0005737">
    <property type="term" value="C:cytoplasm"/>
    <property type="evidence" value="ECO:0007669"/>
    <property type="project" value="UniProtKB-SubCell"/>
</dbReference>
<comment type="similarity">
    <text evidence="1">Belongs to the anaerobic coproporphyrinogen-III oxidase family. HemW subfamily.</text>
</comment>
<keyword evidence="8 9" id="KW-0143">Chaperone</keyword>
<evidence type="ECO:0000259" key="11">
    <source>
        <dbReference type="PROSITE" id="PS51918"/>
    </source>
</evidence>
<dbReference type="EMBL" id="LJGW01000571">
    <property type="protein sequence ID" value="OEV06916.1"/>
    <property type="molecule type" value="Genomic_DNA"/>
</dbReference>
<dbReference type="SFLD" id="SFLDG01082">
    <property type="entry name" value="B12-binding_domain_containing"/>
    <property type="match status" value="1"/>
</dbReference>
<dbReference type="InterPro" id="IPR004559">
    <property type="entry name" value="HemW-like"/>
</dbReference>
<keyword evidence="9" id="KW-0004">4Fe-4S</keyword>
<dbReference type="InterPro" id="IPR006638">
    <property type="entry name" value="Elp3/MiaA/NifB-like_rSAM"/>
</dbReference>
<comment type="caution">
    <text evidence="12">The sequence shown here is derived from an EMBL/GenBank/DDBJ whole genome shotgun (WGS) entry which is preliminary data.</text>
</comment>
<evidence type="ECO:0000256" key="1">
    <source>
        <dbReference type="ARBA" id="ARBA00006100"/>
    </source>
</evidence>
<reference evidence="12 13" key="1">
    <citation type="journal article" date="2016" name="Front. Microbiol.">
        <title>Comparative Genomics Analysis of Streptomyces Species Reveals Their Adaptation to the Marine Environment and Their Diversity at the Genomic Level.</title>
        <authorList>
            <person name="Tian X."/>
            <person name="Zhang Z."/>
            <person name="Yang T."/>
            <person name="Chen M."/>
            <person name="Li J."/>
            <person name="Chen F."/>
            <person name="Yang J."/>
            <person name="Li W."/>
            <person name="Zhang B."/>
            <person name="Zhang Z."/>
            <person name="Wu J."/>
            <person name="Zhang C."/>
            <person name="Long L."/>
            <person name="Xiao J."/>
        </authorList>
    </citation>
    <scope>NUCLEOTIDE SEQUENCE [LARGE SCALE GENOMIC DNA]</scope>
    <source>
        <strain evidence="12 13">SCSIO 10429</strain>
    </source>
</reference>
<evidence type="ECO:0000256" key="3">
    <source>
        <dbReference type="ARBA" id="ARBA00022617"/>
    </source>
</evidence>
<keyword evidence="6 9" id="KW-0408">Iron</keyword>
<dbReference type="InterPro" id="IPR058240">
    <property type="entry name" value="rSAM_sf"/>
</dbReference>
<dbReference type="PROSITE" id="PS51918">
    <property type="entry name" value="RADICAL_SAM"/>
    <property type="match status" value="1"/>
</dbReference>
<keyword evidence="7 9" id="KW-0411">Iron-sulfur</keyword>
<dbReference type="SFLD" id="SFLDS00029">
    <property type="entry name" value="Radical_SAM"/>
    <property type="match status" value="1"/>
</dbReference>
<dbReference type="Gene3D" id="3.20.20.70">
    <property type="entry name" value="Aldolase class I"/>
    <property type="match status" value="1"/>
</dbReference>
<keyword evidence="5 9" id="KW-0479">Metal-binding</keyword>
<evidence type="ECO:0000256" key="8">
    <source>
        <dbReference type="ARBA" id="ARBA00023186"/>
    </source>
</evidence>
<dbReference type="InterPro" id="IPR034505">
    <property type="entry name" value="Coproporphyrinogen-III_oxidase"/>
</dbReference>
<dbReference type="RefSeq" id="WP_070020173.1">
    <property type="nucleotide sequence ID" value="NZ_LJGW01000571.1"/>
</dbReference>
<comment type="subcellular location">
    <subcellularLocation>
        <location evidence="9">Cytoplasm</location>
    </subcellularLocation>
</comment>
<evidence type="ECO:0000313" key="13">
    <source>
        <dbReference type="Proteomes" id="UP000176005"/>
    </source>
</evidence>
<evidence type="ECO:0000256" key="7">
    <source>
        <dbReference type="ARBA" id="ARBA00023014"/>
    </source>
</evidence>
<dbReference type="PANTHER" id="PTHR13932">
    <property type="entry name" value="COPROPORPHYRINIGEN III OXIDASE"/>
    <property type="match status" value="1"/>
</dbReference>
<dbReference type="PANTHER" id="PTHR13932:SF5">
    <property type="entry name" value="RADICAL S-ADENOSYL METHIONINE DOMAIN-CONTAINING PROTEIN 1, MITOCHONDRIAL"/>
    <property type="match status" value="1"/>
</dbReference>
<keyword evidence="3 9" id="KW-0349">Heme</keyword>
<dbReference type="SFLD" id="SFLDG01065">
    <property type="entry name" value="anaerobic_coproporphyrinogen-I"/>
    <property type="match status" value="1"/>
</dbReference>
<organism evidence="12 13">
    <name type="scientific">Streptomyces nanshensis</name>
    <dbReference type="NCBI Taxonomy" id="518642"/>
    <lineage>
        <taxon>Bacteria</taxon>
        <taxon>Bacillati</taxon>
        <taxon>Actinomycetota</taxon>
        <taxon>Actinomycetes</taxon>
        <taxon>Kitasatosporales</taxon>
        <taxon>Streptomycetaceae</taxon>
        <taxon>Streptomyces</taxon>
    </lineage>
</organism>
<dbReference type="SUPFAM" id="SSF102114">
    <property type="entry name" value="Radical SAM enzymes"/>
    <property type="match status" value="1"/>
</dbReference>
<dbReference type="Proteomes" id="UP000176005">
    <property type="component" value="Unassembled WGS sequence"/>
</dbReference>
<comment type="function">
    <text evidence="9">Probably acts as a heme chaperone, transferring heme to an unknown acceptor. Binds one molecule of heme per monomer, possibly covalently. Binds 1 [4Fe-4S] cluster. The cluster is coordinated with 3 cysteines and an exchangeable S-adenosyl-L-methionine.</text>
</comment>
<accession>A0A1E7KSM6</accession>
<dbReference type="SFLD" id="SFLDF00562">
    <property type="entry name" value="HemN-like__clustered_with_heat"/>
    <property type="match status" value="1"/>
</dbReference>
<proteinExistence type="inferred from homology"/>
<dbReference type="GO" id="GO:0046872">
    <property type="term" value="F:metal ion binding"/>
    <property type="evidence" value="ECO:0007669"/>
    <property type="project" value="UniProtKB-UniRule"/>
</dbReference>
<evidence type="ECO:0000256" key="6">
    <source>
        <dbReference type="ARBA" id="ARBA00023004"/>
    </source>
</evidence>
<dbReference type="SMART" id="SM00729">
    <property type="entry name" value="Elp3"/>
    <property type="match status" value="1"/>
</dbReference>
<feature type="domain" description="Radical SAM core" evidence="11">
    <location>
        <begin position="22"/>
        <end position="270"/>
    </location>
</feature>
<keyword evidence="13" id="KW-1185">Reference proteome</keyword>
<keyword evidence="4 9" id="KW-0949">S-adenosyl-L-methionine</keyword>
<dbReference type="GO" id="GO:0004109">
    <property type="term" value="F:coproporphyrinogen oxidase activity"/>
    <property type="evidence" value="ECO:0007669"/>
    <property type="project" value="InterPro"/>
</dbReference>
<dbReference type="Pfam" id="PF04055">
    <property type="entry name" value="Radical_SAM"/>
    <property type="match status" value="1"/>
</dbReference>
<keyword evidence="9" id="KW-0963">Cytoplasm</keyword>
<protein>
    <recommendedName>
        <fullName evidence="2 9">Heme chaperone HemW</fullName>
    </recommendedName>
</protein>
<dbReference type="AlphaFoldDB" id="A0A1E7KSM6"/>
<feature type="non-terminal residue" evidence="12">
    <location>
        <position position="383"/>
    </location>
</feature>
<evidence type="ECO:0000256" key="10">
    <source>
        <dbReference type="SAM" id="MobiDB-lite"/>
    </source>
</evidence>
<dbReference type="GO" id="GO:0051539">
    <property type="term" value="F:4 iron, 4 sulfur cluster binding"/>
    <property type="evidence" value="ECO:0007669"/>
    <property type="project" value="UniProtKB-UniRule"/>
</dbReference>
<dbReference type="CDD" id="cd01335">
    <property type="entry name" value="Radical_SAM"/>
    <property type="match status" value="1"/>
</dbReference>
<evidence type="ECO:0000256" key="2">
    <source>
        <dbReference type="ARBA" id="ARBA00017228"/>
    </source>
</evidence>
<feature type="region of interest" description="Disordered" evidence="10">
    <location>
        <begin position="1"/>
        <end position="20"/>
    </location>
</feature>
<dbReference type="GO" id="GO:0006779">
    <property type="term" value="P:porphyrin-containing compound biosynthetic process"/>
    <property type="evidence" value="ECO:0007669"/>
    <property type="project" value="InterPro"/>
</dbReference>
<evidence type="ECO:0000313" key="12">
    <source>
        <dbReference type="EMBL" id="OEV06916.1"/>
    </source>
</evidence>
<dbReference type="InterPro" id="IPR013785">
    <property type="entry name" value="Aldolase_TIM"/>
</dbReference>
<dbReference type="InterPro" id="IPR007197">
    <property type="entry name" value="rSAM"/>
</dbReference>
<evidence type="ECO:0000256" key="4">
    <source>
        <dbReference type="ARBA" id="ARBA00022691"/>
    </source>
</evidence>
<gene>
    <name evidence="12" type="ORF">AN218_29770</name>
</gene>
<sequence length="383" mass="40778">MPSALPDGEPVPESGALPDDALAGRDARPLGFYLHVPYCATRCGYCDFNTYTAAELRGSGGVLASRENYAATLADEIRLARKVLGDDPRPAATVFVGGGTPTLLPPEDLGAMLAAVREEFGLAADAEVTCEANPESVDPAYLERLRAAGFNRISFGMQSARPHVLSVLDRRHTPGRPEACVAEARAAGFAHVNLDLIYGTPGESDADWRASLDAALGAGPDHVSAYALIVEEGTQLARRIRRGEVPPTDDDQHADRYLIAEEALSAAGMRWYEVSNWATAGDTSARCRHNELYWTGADWWGAGPGAHSHVGGVRWWNVKHPAAYAQALGEGRSPGAGREVLGAEDRRVERILLELRLAAGCPLALLAPDGARAAERALADGLL</sequence>